<organism evidence="4 5">
    <name type="scientific">Isoptericola peretonis</name>
    <dbReference type="NCBI Taxonomy" id="2918523"/>
    <lineage>
        <taxon>Bacteria</taxon>
        <taxon>Bacillati</taxon>
        <taxon>Actinomycetota</taxon>
        <taxon>Actinomycetes</taxon>
        <taxon>Micrococcales</taxon>
        <taxon>Promicromonosporaceae</taxon>
        <taxon>Isoptericola</taxon>
    </lineage>
</organism>
<feature type="transmembrane region" description="Helical" evidence="2">
    <location>
        <begin position="273"/>
        <end position="294"/>
    </location>
</feature>
<protein>
    <submittedName>
        <fullName evidence="4">Uncharacterized protein</fullName>
    </submittedName>
</protein>
<comment type="caution">
    <text evidence="4">The sequence shown here is derived from an EMBL/GenBank/DDBJ whole genome shotgun (WGS) entry which is preliminary data.</text>
</comment>
<evidence type="ECO:0000313" key="5">
    <source>
        <dbReference type="Proteomes" id="UP001651050"/>
    </source>
</evidence>
<feature type="chain" id="PRO_5046505858" evidence="3">
    <location>
        <begin position="21"/>
        <end position="300"/>
    </location>
</feature>
<evidence type="ECO:0000313" key="4">
    <source>
        <dbReference type="EMBL" id="MCK9794908.1"/>
    </source>
</evidence>
<dbReference type="EMBL" id="JALQCY010000004">
    <property type="protein sequence ID" value="MCK9794908.1"/>
    <property type="molecule type" value="Genomic_DNA"/>
</dbReference>
<feature type="compositionally biased region" description="Basic and acidic residues" evidence="1">
    <location>
        <begin position="31"/>
        <end position="43"/>
    </location>
</feature>
<name>A0ABT0J5X7_9MICO</name>
<feature type="region of interest" description="Disordered" evidence="1">
    <location>
        <begin position="152"/>
        <end position="251"/>
    </location>
</feature>
<proteinExistence type="predicted"/>
<keyword evidence="2" id="KW-0812">Transmembrane</keyword>
<dbReference type="RefSeq" id="WP_416344767.1">
    <property type="nucleotide sequence ID" value="NZ_JALQCY010000004.1"/>
</dbReference>
<accession>A0ABT0J5X7</accession>
<reference evidence="4 5" key="1">
    <citation type="submission" date="2022-02" db="EMBL/GenBank/DDBJ databases">
        <title>The car tank lid bacteriome: a reservoir of bacteria with potential in bioremediation of fuel.</title>
        <authorList>
            <person name="Vidal-Verdu A."/>
            <person name="Gomez-Martinez D."/>
            <person name="Latorre-Perez A."/>
            <person name="Pereto J."/>
            <person name="Porcar M."/>
        </authorList>
    </citation>
    <scope>NUCLEOTIDE SEQUENCE [LARGE SCALE GENOMIC DNA]</scope>
    <source>
        <strain evidence="4 5">4D.3</strain>
    </source>
</reference>
<keyword evidence="5" id="KW-1185">Reference proteome</keyword>
<gene>
    <name evidence="4" type="ORF">M1843_14245</name>
</gene>
<feature type="compositionally biased region" description="Low complexity" evidence="1">
    <location>
        <begin position="152"/>
        <end position="182"/>
    </location>
</feature>
<sequence>MRTPAVLGASLLLLASLAVASPAAALPSSHGHWDGRDDTRTGAEWDGGSGWADGERYEWPDDTRSWGDDVCPDMDEPKTDVRGEEQTITLSAPEGQLISAYCVKAGSAKRGDGPKVVTLDEPVAEVTIAYPTDGKCRAISHYAVAYVDAPQPEETAPPADEETTPPTDEATTPPTDDATTPPAEEPTPPTDDATTPPAEETTPPTDEPTQSPSPSTLPTAPTDGETPGMGGADYVDDEPEARADTASASLARSGGADTVAAAPESLPVTGAQVLGIAMAAVALIGAGVGVTMYARQRRSA</sequence>
<evidence type="ECO:0000256" key="2">
    <source>
        <dbReference type="SAM" id="Phobius"/>
    </source>
</evidence>
<feature type="compositionally biased region" description="Low complexity" evidence="1">
    <location>
        <begin position="190"/>
        <end position="222"/>
    </location>
</feature>
<feature type="signal peptide" evidence="3">
    <location>
        <begin position="1"/>
        <end position="20"/>
    </location>
</feature>
<keyword evidence="2" id="KW-0472">Membrane</keyword>
<evidence type="ECO:0000256" key="1">
    <source>
        <dbReference type="SAM" id="MobiDB-lite"/>
    </source>
</evidence>
<feature type="compositionally biased region" description="Basic and acidic residues" evidence="1">
    <location>
        <begin position="53"/>
        <end position="67"/>
    </location>
</feature>
<keyword evidence="3" id="KW-0732">Signal</keyword>
<keyword evidence="2" id="KW-1133">Transmembrane helix</keyword>
<feature type="region of interest" description="Disordered" evidence="1">
    <location>
        <begin position="25"/>
        <end position="68"/>
    </location>
</feature>
<evidence type="ECO:0000256" key="3">
    <source>
        <dbReference type="SAM" id="SignalP"/>
    </source>
</evidence>
<dbReference type="Proteomes" id="UP001651050">
    <property type="component" value="Unassembled WGS sequence"/>
</dbReference>